<evidence type="ECO:0000313" key="2">
    <source>
        <dbReference type="Proteomes" id="UP000273270"/>
    </source>
</evidence>
<proteinExistence type="predicted"/>
<accession>A0A3G6M7A2</accession>
<keyword evidence="2" id="KW-1185">Reference proteome</keyword>
<dbReference type="Proteomes" id="UP000273270">
    <property type="component" value="Chromosome"/>
</dbReference>
<sequence length="73" mass="8365">MNSGESERSAGFIDNDSMLSHPITTDDKGHWELILSKPLPTKIMSTTKVFTLKLIFKFKTLHKRSTLKFLKNL</sequence>
<dbReference type="EMBL" id="CP033920">
    <property type="protein sequence ID" value="AZA48749.1"/>
    <property type="molecule type" value="Genomic_DNA"/>
</dbReference>
<name>A0A3G6M7A2_CHRCU</name>
<dbReference type="AlphaFoldDB" id="A0A3G6M7A2"/>
<evidence type="ECO:0000313" key="1">
    <source>
        <dbReference type="EMBL" id="AZA48749.1"/>
    </source>
</evidence>
<protein>
    <submittedName>
        <fullName evidence="1">Uncharacterized protein</fullName>
    </submittedName>
</protein>
<gene>
    <name evidence="1" type="ORF">EG346_11425</name>
</gene>
<reference evidence="2" key="1">
    <citation type="submission" date="2018-11" db="EMBL/GenBank/DDBJ databases">
        <title>Proposal to divide the Flavobacteriaceae and reorganize its genera based on Amino Acid Identity values calculated from whole genome sequences.</title>
        <authorList>
            <person name="Nicholson A.C."/>
            <person name="Gulvik C.A."/>
            <person name="Whitney A.M."/>
            <person name="Humrighouse B.W."/>
            <person name="Bell M."/>
            <person name="Holmes B."/>
            <person name="Steigerwalt A.G."/>
            <person name="Villarma A."/>
            <person name="Sheth M."/>
            <person name="Batra D."/>
            <person name="Pryor J."/>
            <person name="Bernardet J.-F."/>
            <person name="Hugo C."/>
            <person name="Kampfer P."/>
            <person name="Newman J."/>
            <person name="McQuiston J.R."/>
        </authorList>
    </citation>
    <scope>NUCLEOTIDE SEQUENCE [LARGE SCALE GENOMIC DNA]</scope>
    <source>
        <strain evidence="2">G0188</strain>
    </source>
</reference>
<dbReference type="KEGG" id="ccau:EG346_11425"/>
<organism evidence="1 2">
    <name type="scientific">Chryseobacterium carnipullorum</name>
    <dbReference type="NCBI Taxonomy" id="1124835"/>
    <lineage>
        <taxon>Bacteria</taxon>
        <taxon>Pseudomonadati</taxon>
        <taxon>Bacteroidota</taxon>
        <taxon>Flavobacteriia</taxon>
        <taxon>Flavobacteriales</taxon>
        <taxon>Weeksellaceae</taxon>
        <taxon>Chryseobacterium group</taxon>
        <taxon>Chryseobacterium</taxon>
    </lineage>
</organism>